<reference evidence="1" key="1">
    <citation type="submission" date="2021-08" db="EMBL/GenBank/DDBJ databases">
        <title>The first chromosome-level gecko genome reveals the dynamic sex chromosomes of Neotropical dwarf geckos (Sphaerodactylidae: Sphaerodactylus).</title>
        <authorList>
            <person name="Pinto B.J."/>
            <person name="Keating S.E."/>
            <person name="Gamble T."/>
        </authorList>
    </citation>
    <scope>NUCLEOTIDE SEQUENCE</scope>
    <source>
        <strain evidence="1">TG3544</strain>
    </source>
</reference>
<organism evidence="1 2">
    <name type="scientific">Sphaerodactylus townsendi</name>
    <dbReference type="NCBI Taxonomy" id="933632"/>
    <lineage>
        <taxon>Eukaryota</taxon>
        <taxon>Metazoa</taxon>
        <taxon>Chordata</taxon>
        <taxon>Craniata</taxon>
        <taxon>Vertebrata</taxon>
        <taxon>Euteleostomi</taxon>
        <taxon>Lepidosauria</taxon>
        <taxon>Squamata</taxon>
        <taxon>Bifurcata</taxon>
        <taxon>Gekkota</taxon>
        <taxon>Sphaerodactylidae</taxon>
        <taxon>Sphaerodactylus</taxon>
    </lineage>
</organism>
<protein>
    <submittedName>
        <fullName evidence="1">Dolichyldiphosphatase 1</fullName>
    </submittedName>
</protein>
<dbReference type="EMBL" id="CM037625">
    <property type="protein sequence ID" value="KAH7998546.1"/>
    <property type="molecule type" value="Genomic_DNA"/>
</dbReference>
<proteinExistence type="predicted"/>
<comment type="caution">
    <text evidence="1">The sequence shown here is derived from an EMBL/GenBank/DDBJ whole genome shotgun (WGS) entry which is preliminary data.</text>
</comment>
<accession>A0ACB8EZW0</accession>
<sequence length="121" mass="13956">MTPLQTLPLLFPRQSFQFLGWGPSDSDLTGRLLAYVSLGPIFIIVGFATLIVFKRELHTISFLGGLLLNEGVNWLIKNIIREPRPCAEIHSSVYSKYAMPSSHSQFMWFFSIYSFLFLYFR</sequence>
<name>A0ACB8EZW0_9SAUR</name>
<gene>
    <name evidence="1" type="primary">DOLPP1</name>
    <name evidence="1" type="ORF">K3G42_017744</name>
</gene>
<dbReference type="Proteomes" id="UP000827872">
    <property type="component" value="Linkage Group LG12"/>
</dbReference>
<evidence type="ECO:0000313" key="1">
    <source>
        <dbReference type="EMBL" id="KAH7998546.1"/>
    </source>
</evidence>
<keyword evidence="2" id="KW-1185">Reference proteome</keyword>
<evidence type="ECO:0000313" key="2">
    <source>
        <dbReference type="Proteomes" id="UP000827872"/>
    </source>
</evidence>